<organism evidence="2 3">
    <name type="scientific">Prorocentrum cordatum</name>
    <dbReference type="NCBI Taxonomy" id="2364126"/>
    <lineage>
        <taxon>Eukaryota</taxon>
        <taxon>Sar</taxon>
        <taxon>Alveolata</taxon>
        <taxon>Dinophyceae</taxon>
        <taxon>Prorocentrales</taxon>
        <taxon>Prorocentraceae</taxon>
        <taxon>Prorocentrum</taxon>
    </lineage>
</organism>
<feature type="compositionally biased region" description="Low complexity" evidence="1">
    <location>
        <begin position="26"/>
        <end position="36"/>
    </location>
</feature>
<evidence type="ECO:0000256" key="1">
    <source>
        <dbReference type="SAM" id="MobiDB-lite"/>
    </source>
</evidence>
<keyword evidence="3" id="KW-1185">Reference proteome</keyword>
<proteinExistence type="predicted"/>
<evidence type="ECO:0000313" key="2">
    <source>
        <dbReference type="EMBL" id="CAK0810775.1"/>
    </source>
</evidence>
<dbReference type="EMBL" id="CAUYUJ010004736">
    <property type="protein sequence ID" value="CAK0810775.1"/>
    <property type="molecule type" value="Genomic_DNA"/>
</dbReference>
<comment type="caution">
    <text evidence="2">The sequence shown here is derived from an EMBL/GenBank/DDBJ whole genome shotgun (WGS) entry which is preliminary data.</text>
</comment>
<reference evidence="2" key="1">
    <citation type="submission" date="2023-10" db="EMBL/GenBank/DDBJ databases">
        <authorList>
            <person name="Chen Y."/>
            <person name="Shah S."/>
            <person name="Dougan E. K."/>
            <person name="Thang M."/>
            <person name="Chan C."/>
        </authorList>
    </citation>
    <scope>NUCLEOTIDE SEQUENCE [LARGE SCALE GENOMIC DNA]</scope>
</reference>
<dbReference type="Proteomes" id="UP001189429">
    <property type="component" value="Unassembled WGS sequence"/>
</dbReference>
<feature type="region of interest" description="Disordered" evidence="1">
    <location>
        <begin position="26"/>
        <end position="52"/>
    </location>
</feature>
<protein>
    <recommendedName>
        <fullName evidence="4">Altered inheritance of mitochondria protein 24, mitochondrial</fullName>
    </recommendedName>
</protein>
<sequence length="175" mass="17242">MAVAARPAPTGYVVLGAAPHPVALAAGPPQPAAARAEPPHTAPTAPGPDAAAGSAELVGLAPAAHGVVADAGQAFRGLTSAEPSACSAIVSLQASGTTAGAHHYPTGYRTGWRAAWSRARRRAACGMEGASGAPVAASLGCCCRGIHRYLKQGAIVSMPAGDGIVFALTTEEKSE</sequence>
<gene>
    <name evidence="2" type="ORF">PCOR1329_LOCUS15613</name>
</gene>
<name>A0ABN9QWQ8_9DINO</name>
<feature type="compositionally biased region" description="Low complexity" evidence="1">
    <location>
        <begin position="42"/>
        <end position="52"/>
    </location>
</feature>
<evidence type="ECO:0008006" key="4">
    <source>
        <dbReference type="Google" id="ProtNLM"/>
    </source>
</evidence>
<evidence type="ECO:0000313" key="3">
    <source>
        <dbReference type="Proteomes" id="UP001189429"/>
    </source>
</evidence>
<accession>A0ABN9QWQ8</accession>